<evidence type="ECO:0000313" key="3">
    <source>
        <dbReference type="EMBL" id="CAK9260493.1"/>
    </source>
</evidence>
<keyword evidence="2" id="KW-0560">Oxidoreductase</keyword>
<gene>
    <name evidence="3" type="ORF">CSSPJE1EN1_LOCUS5971</name>
</gene>
<dbReference type="InterPro" id="IPR036291">
    <property type="entry name" value="NAD(P)-bd_dom_sf"/>
</dbReference>
<reference evidence="3" key="1">
    <citation type="submission" date="2024-02" db="EMBL/GenBank/DDBJ databases">
        <authorList>
            <consortium name="ELIXIR-Norway"/>
            <consortium name="Elixir Norway"/>
        </authorList>
    </citation>
    <scope>NUCLEOTIDE SEQUENCE</scope>
</reference>
<dbReference type="PRINTS" id="PR00080">
    <property type="entry name" value="SDRFAMILY"/>
</dbReference>
<evidence type="ECO:0000256" key="2">
    <source>
        <dbReference type="ARBA" id="ARBA00023002"/>
    </source>
</evidence>
<dbReference type="Gene3D" id="3.40.50.720">
    <property type="entry name" value="NAD(P)-binding Rossmann-like Domain"/>
    <property type="match status" value="1"/>
</dbReference>
<dbReference type="PANTHER" id="PTHR43180:SF42">
    <property type="entry name" value="SHORT-CHAIN DEHYDROGENASE REDUCTASE ATA1"/>
    <property type="match status" value="1"/>
</dbReference>
<dbReference type="SUPFAM" id="SSF51735">
    <property type="entry name" value="NAD(P)-binding Rossmann-fold domains"/>
    <property type="match status" value="1"/>
</dbReference>
<proteinExistence type="inferred from homology"/>
<evidence type="ECO:0000313" key="4">
    <source>
        <dbReference type="Proteomes" id="UP001497444"/>
    </source>
</evidence>
<dbReference type="PRINTS" id="PR00081">
    <property type="entry name" value="GDHRDH"/>
</dbReference>
<dbReference type="Proteomes" id="UP001497444">
    <property type="component" value="Chromosome 13"/>
</dbReference>
<dbReference type="EMBL" id="OZ020108">
    <property type="protein sequence ID" value="CAK9260493.1"/>
    <property type="molecule type" value="Genomic_DNA"/>
</dbReference>
<organism evidence="3 4">
    <name type="scientific">Sphagnum jensenii</name>
    <dbReference type="NCBI Taxonomy" id="128206"/>
    <lineage>
        <taxon>Eukaryota</taxon>
        <taxon>Viridiplantae</taxon>
        <taxon>Streptophyta</taxon>
        <taxon>Embryophyta</taxon>
        <taxon>Bryophyta</taxon>
        <taxon>Sphagnophytina</taxon>
        <taxon>Sphagnopsida</taxon>
        <taxon>Sphagnales</taxon>
        <taxon>Sphagnaceae</taxon>
        <taxon>Sphagnum</taxon>
    </lineage>
</organism>
<dbReference type="InterPro" id="IPR002347">
    <property type="entry name" value="SDR_fam"/>
</dbReference>
<comment type="similarity">
    <text evidence="1">Belongs to the short-chain dehydrogenases/reductases (SDR) family.</text>
</comment>
<dbReference type="PANTHER" id="PTHR43180">
    <property type="entry name" value="3-OXOACYL-(ACYL-CARRIER-PROTEIN) REDUCTASE (AFU_ORTHOLOGUE AFUA_6G11210)"/>
    <property type="match status" value="1"/>
</dbReference>
<sequence>MASSTQAAMNATLRRLEDKVAVITGGAAGLGEATARLFVRNGARVVIVDIDDEAGERLVTELGDASARYVHCDVRKESDVAAAVSYAVSTFGKLDIYFSNAGIFPTTRALMDNLDMDNFDAVMATNLRGTVLSLKYAAKAMIPAKQGVIICTASIAGMFGGMTTASYAISKAAIIAAVHCASAELSQHGIRVNTISPFSVATPLTLKSFRQEVMKKLSNQELAGSILTPESVADAALFLASSESAFMSGHNLVLDGGFSTRRGPAQYNF</sequence>
<dbReference type="Pfam" id="PF13561">
    <property type="entry name" value="adh_short_C2"/>
    <property type="match status" value="1"/>
</dbReference>
<accession>A0ABP0W148</accession>
<keyword evidence="4" id="KW-1185">Reference proteome</keyword>
<protein>
    <submittedName>
        <fullName evidence="3">Uncharacterized protein</fullName>
    </submittedName>
</protein>
<name>A0ABP0W148_9BRYO</name>
<evidence type="ECO:0000256" key="1">
    <source>
        <dbReference type="ARBA" id="ARBA00006484"/>
    </source>
</evidence>